<reference evidence="1" key="1">
    <citation type="submission" date="2021-02" db="EMBL/GenBank/DDBJ databases">
        <authorList>
            <person name="Nowell W R."/>
        </authorList>
    </citation>
    <scope>NUCLEOTIDE SEQUENCE</scope>
</reference>
<sequence length="232" mass="28042">MLNESSNVEEGTTKHRADTVDLNDNDLQIDISDALSEKDKVKFTVHTKTKLTTFQESEFNVSRQHEEFIWLHDRYNENEEYAGLIMNRSLLSLTRGSSSLNLIPYRTRMYTWLQYKEHKNFVPQLNANDIGEHQGSPHVQERFFRLGWGGYIHPQKQRRLFTYKKTDEQNQREDMHVMAANRRCKILEKMCDHKYNKRLYLVDPKYKIYDPYQRRWNMNHIPDEEHNQRQYP</sequence>
<name>A0A813PRK3_9BILA</name>
<evidence type="ECO:0000313" key="1">
    <source>
        <dbReference type="EMBL" id="CAF0754824.1"/>
    </source>
</evidence>
<proteinExistence type="predicted"/>
<evidence type="ECO:0000313" key="2">
    <source>
        <dbReference type="Proteomes" id="UP000663845"/>
    </source>
</evidence>
<dbReference type="Proteomes" id="UP000663845">
    <property type="component" value="Unassembled WGS sequence"/>
</dbReference>
<protein>
    <submittedName>
        <fullName evidence="1">Uncharacterized protein</fullName>
    </submittedName>
</protein>
<dbReference type="PANTHER" id="PTHR45850:SF1">
    <property type="entry name" value="SORTING NEXIN 6, ISOFORM B"/>
    <property type="match status" value="1"/>
</dbReference>
<dbReference type="EMBL" id="CAJNOG010000014">
    <property type="protein sequence ID" value="CAF0754824.1"/>
    <property type="molecule type" value="Genomic_DNA"/>
</dbReference>
<organism evidence="1 2">
    <name type="scientific">Adineta steineri</name>
    <dbReference type="NCBI Taxonomy" id="433720"/>
    <lineage>
        <taxon>Eukaryota</taxon>
        <taxon>Metazoa</taxon>
        <taxon>Spiralia</taxon>
        <taxon>Gnathifera</taxon>
        <taxon>Rotifera</taxon>
        <taxon>Eurotatoria</taxon>
        <taxon>Bdelloidea</taxon>
        <taxon>Adinetida</taxon>
        <taxon>Adinetidae</taxon>
        <taxon>Adineta</taxon>
    </lineage>
</organism>
<dbReference type="SUPFAM" id="SSF64268">
    <property type="entry name" value="PX domain"/>
    <property type="match status" value="1"/>
</dbReference>
<dbReference type="AlphaFoldDB" id="A0A813PRK3"/>
<accession>A0A813PRK3</accession>
<comment type="caution">
    <text evidence="1">The sequence shown here is derived from an EMBL/GenBank/DDBJ whole genome shotgun (WGS) entry which is preliminary data.</text>
</comment>
<dbReference type="PANTHER" id="PTHR45850">
    <property type="entry name" value="SORTING NEXIN FAMILY MEMBER"/>
    <property type="match status" value="1"/>
</dbReference>
<dbReference type="Gene3D" id="3.30.1520.10">
    <property type="entry name" value="Phox-like domain"/>
    <property type="match status" value="1"/>
</dbReference>
<gene>
    <name evidence="1" type="ORF">JYZ213_LOCUS2710</name>
</gene>
<dbReference type="GO" id="GO:0035091">
    <property type="term" value="F:phosphatidylinositol binding"/>
    <property type="evidence" value="ECO:0007669"/>
    <property type="project" value="InterPro"/>
</dbReference>
<dbReference type="InterPro" id="IPR036871">
    <property type="entry name" value="PX_dom_sf"/>
</dbReference>